<feature type="compositionally biased region" description="Low complexity" evidence="4">
    <location>
        <begin position="102"/>
        <end position="113"/>
    </location>
</feature>
<feature type="region of interest" description="Disordered" evidence="4">
    <location>
        <begin position="491"/>
        <end position="525"/>
    </location>
</feature>
<comment type="subcellular location">
    <subcellularLocation>
        <location evidence="1">Golgi apparatus</location>
    </subcellularLocation>
</comment>
<feature type="region of interest" description="Disordered" evidence="4">
    <location>
        <begin position="131"/>
        <end position="162"/>
    </location>
</feature>
<accession>A0A5N6L1V0</accession>
<feature type="compositionally biased region" description="Low complexity" evidence="4">
    <location>
        <begin position="497"/>
        <end position="513"/>
    </location>
</feature>
<evidence type="ECO:0000256" key="3">
    <source>
        <dbReference type="ARBA" id="ARBA00023054"/>
    </source>
</evidence>
<feature type="compositionally biased region" description="Polar residues" evidence="4">
    <location>
        <begin position="550"/>
        <end position="561"/>
    </location>
</feature>
<dbReference type="GO" id="GO:0006888">
    <property type="term" value="P:endoplasmic reticulum to Golgi vesicle-mediated transport"/>
    <property type="evidence" value="ECO:0007669"/>
    <property type="project" value="TreeGrafter"/>
</dbReference>
<dbReference type="InterPro" id="IPR000237">
    <property type="entry name" value="GRIP_dom"/>
</dbReference>
<dbReference type="PANTHER" id="PTHR18921:SF2">
    <property type="entry name" value="THYROID RECEPTOR-INTERACTING PROTEIN 11"/>
    <property type="match status" value="1"/>
</dbReference>
<dbReference type="GO" id="GO:0007030">
    <property type="term" value="P:Golgi organization"/>
    <property type="evidence" value="ECO:0007669"/>
    <property type="project" value="TreeGrafter"/>
</dbReference>
<dbReference type="InterPro" id="IPR019459">
    <property type="entry name" value="GRAB"/>
</dbReference>
<comment type="caution">
    <text evidence="6">The sequence shown here is derived from an EMBL/GenBank/DDBJ whole genome shotgun (WGS) entry which is preliminary data.</text>
</comment>
<dbReference type="PANTHER" id="PTHR18921">
    <property type="entry name" value="MYOSIN HEAVY CHAIN - RELATED"/>
    <property type="match status" value="1"/>
</dbReference>
<dbReference type="PROSITE" id="PS50913">
    <property type="entry name" value="GRIP"/>
    <property type="match status" value="1"/>
</dbReference>
<organism evidence="6 7">
    <name type="scientific">Carpinus fangiana</name>
    <dbReference type="NCBI Taxonomy" id="176857"/>
    <lineage>
        <taxon>Eukaryota</taxon>
        <taxon>Viridiplantae</taxon>
        <taxon>Streptophyta</taxon>
        <taxon>Embryophyta</taxon>
        <taxon>Tracheophyta</taxon>
        <taxon>Spermatophyta</taxon>
        <taxon>Magnoliopsida</taxon>
        <taxon>eudicotyledons</taxon>
        <taxon>Gunneridae</taxon>
        <taxon>Pentapetalae</taxon>
        <taxon>rosids</taxon>
        <taxon>fabids</taxon>
        <taxon>Fagales</taxon>
        <taxon>Betulaceae</taxon>
        <taxon>Carpinus</taxon>
    </lineage>
</organism>
<keyword evidence="7" id="KW-1185">Reference proteome</keyword>
<name>A0A5N6L1V0_9ROSI</name>
<feature type="region of interest" description="Disordered" evidence="4">
    <location>
        <begin position="19"/>
        <end position="119"/>
    </location>
</feature>
<proteinExistence type="predicted"/>
<keyword evidence="3" id="KW-0175">Coiled coil</keyword>
<feature type="compositionally biased region" description="Polar residues" evidence="4">
    <location>
        <begin position="25"/>
        <end position="37"/>
    </location>
</feature>
<keyword evidence="2" id="KW-0333">Golgi apparatus</keyword>
<evidence type="ECO:0000256" key="4">
    <source>
        <dbReference type="SAM" id="MobiDB-lite"/>
    </source>
</evidence>
<sequence length="599" mass="65653">MAAKATEADPVQAQCEWTAICQPKQPDSSAEALTSHPQPSPAEDKQTNGTTDPVEDEGNDSDASATNDPNAEGSQDATPAEPTASSANGGSHVDAGSNGSMADSNAANRLAAAAKERDDLRVQVTELRKELEGIQQKHEDDISQTRKQLEETQTGKEHAENRYNKLLGQVNTIKTQLGERLKADAAELSQCREQIESLEEEGKAAKEDRSALQTQISTLETEKEAQTKEISSLRGRTNLSQQNWAKERDDMVQREAQVREEYEAAKQAMQDWEVLAIEERSLREGLNDRVAELEDQLSTQQEAHSRAVSERDDQSVTVDGLQRALQEVHEARKQERRELVENSEKQIEDLRKALKTAEQSSSEAQEALATARQELERTLPFEKEAKDKNLLIGKLRHEAVILNDHLTKALRFLKKGKPEDNVDRQLVSNHFIQFLALDRSDPKKFQILQLIAALLGWTDEQKESAGLARPGASTSSNLRVPLSTPFRRVSSTASLNPLSTSGGLTSPSLRSPSMSGPNFGSLDSPVGKESLAELWSDFLEREAEQGSSGGTPKQSRRSSYVGSAPPGGGRAGMMSPPMAGSPIGRKEREIPIAEEDISK</sequence>
<evidence type="ECO:0000256" key="2">
    <source>
        <dbReference type="ARBA" id="ARBA00023034"/>
    </source>
</evidence>
<dbReference type="OrthoDB" id="425925at2759"/>
<gene>
    <name evidence="6" type="ORF">FH972_025592</name>
</gene>
<protein>
    <recommendedName>
        <fullName evidence="5">GRIP domain-containing protein</fullName>
    </recommendedName>
</protein>
<dbReference type="Pfam" id="PF10375">
    <property type="entry name" value="GRAB"/>
    <property type="match status" value="1"/>
</dbReference>
<dbReference type="GO" id="GO:0031267">
    <property type="term" value="F:small GTPase binding"/>
    <property type="evidence" value="ECO:0007669"/>
    <property type="project" value="TreeGrafter"/>
</dbReference>
<dbReference type="EMBL" id="VIBQ01000059">
    <property type="protein sequence ID" value="KAB8542129.1"/>
    <property type="molecule type" value="Genomic_DNA"/>
</dbReference>
<evidence type="ECO:0000259" key="5">
    <source>
        <dbReference type="PROSITE" id="PS50913"/>
    </source>
</evidence>
<feature type="region of interest" description="Disordered" evidence="4">
    <location>
        <begin position="541"/>
        <end position="599"/>
    </location>
</feature>
<feature type="compositionally biased region" description="Basic and acidic residues" evidence="4">
    <location>
        <begin position="303"/>
        <end position="314"/>
    </location>
</feature>
<dbReference type="AlphaFoldDB" id="A0A5N6L1V0"/>
<dbReference type="Proteomes" id="UP000327013">
    <property type="component" value="Unassembled WGS sequence"/>
</dbReference>
<evidence type="ECO:0000313" key="7">
    <source>
        <dbReference type="Proteomes" id="UP000327013"/>
    </source>
</evidence>
<dbReference type="GO" id="GO:0005794">
    <property type="term" value="C:Golgi apparatus"/>
    <property type="evidence" value="ECO:0007669"/>
    <property type="project" value="UniProtKB-SubCell"/>
</dbReference>
<feature type="compositionally biased region" description="Polar residues" evidence="4">
    <location>
        <begin position="61"/>
        <end position="89"/>
    </location>
</feature>
<evidence type="ECO:0000313" key="6">
    <source>
        <dbReference type="EMBL" id="KAB8542129.1"/>
    </source>
</evidence>
<dbReference type="Gene3D" id="1.10.287.1490">
    <property type="match status" value="1"/>
</dbReference>
<feature type="domain" description="GRIP" evidence="5">
    <location>
        <begin position="417"/>
        <end position="468"/>
    </location>
</feature>
<feature type="compositionally biased region" description="Basic and acidic residues" evidence="4">
    <location>
        <begin position="584"/>
        <end position="599"/>
    </location>
</feature>
<reference evidence="6 7" key="1">
    <citation type="submission" date="2019-06" db="EMBL/GenBank/DDBJ databases">
        <title>A chromosomal-level reference genome of Carpinus fangiana (Coryloideae, Betulaceae).</title>
        <authorList>
            <person name="Yang X."/>
            <person name="Wang Z."/>
            <person name="Zhang L."/>
            <person name="Hao G."/>
            <person name="Liu J."/>
            <person name="Yang Y."/>
        </authorList>
    </citation>
    <scope>NUCLEOTIDE SEQUENCE [LARGE SCALE GENOMIC DNA]</scope>
    <source>
        <strain evidence="6">Cfa_2016G</strain>
        <tissue evidence="6">Leaf</tissue>
    </source>
</reference>
<feature type="region of interest" description="Disordered" evidence="4">
    <location>
        <begin position="296"/>
        <end position="315"/>
    </location>
</feature>
<evidence type="ECO:0000256" key="1">
    <source>
        <dbReference type="ARBA" id="ARBA00004555"/>
    </source>
</evidence>